<dbReference type="EMBL" id="CM001221">
    <property type="protein sequence ID" value="AES97051.1"/>
    <property type="molecule type" value="Genomic_DNA"/>
</dbReference>
<keyword evidence="10" id="KW-1185">Reference proteome</keyword>
<reference evidence="8 10" key="1">
    <citation type="journal article" date="2011" name="Nature">
        <title>The Medicago genome provides insight into the evolution of rhizobial symbioses.</title>
        <authorList>
            <person name="Young N.D."/>
            <person name="Debelle F."/>
            <person name="Oldroyd G.E."/>
            <person name="Geurts R."/>
            <person name="Cannon S.B."/>
            <person name="Udvardi M.K."/>
            <person name="Benedito V.A."/>
            <person name="Mayer K.F."/>
            <person name="Gouzy J."/>
            <person name="Schoof H."/>
            <person name="Van de Peer Y."/>
            <person name="Proost S."/>
            <person name="Cook D.R."/>
            <person name="Meyers B.C."/>
            <person name="Spannagl M."/>
            <person name="Cheung F."/>
            <person name="De Mita S."/>
            <person name="Krishnakumar V."/>
            <person name="Gundlach H."/>
            <person name="Zhou S."/>
            <person name="Mudge J."/>
            <person name="Bharti A.K."/>
            <person name="Murray J.D."/>
            <person name="Naoumkina M.A."/>
            <person name="Rosen B."/>
            <person name="Silverstein K.A."/>
            <person name="Tang H."/>
            <person name="Rombauts S."/>
            <person name="Zhao P.X."/>
            <person name="Zhou P."/>
            <person name="Barbe V."/>
            <person name="Bardou P."/>
            <person name="Bechner M."/>
            <person name="Bellec A."/>
            <person name="Berger A."/>
            <person name="Berges H."/>
            <person name="Bidwell S."/>
            <person name="Bisseling T."/>
            <person name="Choisne N."/>
            <person name="Couloux A."/>
            <person name="Denny R."/>
            <person name="Deshpande S."/>
            <person name="Dai X."/>
            <person name="Doyle J.J."/>
            <person name="Dudez A.M."/>
            <person name="Farmer A.D."/>
            <person name="Fouteau S."/>
            <person name="Franken C."/>
            <person name="Gibelin C."/>
            <person name="Gish J."/>
            <person name="Goldstein S."/>
            <person name="Gonzalez A.J."/>
            <person name="Green P.J."/>
            <person name="Hallab A."/>
            <person name="Hartog M."/>
            <person name="Hua A."/>
            <person name="Humphray S.J."/>
            <person name="Jeong D.H."/>
            <person name="Jing Y."/>
            <person name="Jocker A."/>
            <person name="Kenton S.M."/>
            <person name="Kim D.J."/>
            <person name="Klee K."/>
            <person name="Lai H."/>
            <person name="Lang C."/>
            <person name="Lin S."/>
            <person name="Macmil S.L."/>
            <person name="Magdelenat G."/>
            <person name="Matthews L."/>
            <person name="McCorrison J."/>
            <person name="Monaghan E.L."/>
            <person name="Mun J.H."/>
            <person name="Najar F.Z."/>
            <person name="Nicholson C."/>
            <person name="Noirot C."/>
            <person name="O'Bleness M."/>
            <person name="Paule C.R."/>
            <person name="Poulain J."/>
            <person name="Prion F."/>
            <person name="Qin B."/>
            <person name="Qu C."/>
            <person name="Retzel E.F."/>
            <person name="Riddle C."/>
            <person name="Sallet E."/>
            <person name="Samain S."/>
            <person name="Samson N."/>
            <person name="Sanders I."/>
            <person name="Saurat O."/>
            <person name="Scarpelli C."/>
            <person name="Schiex T."/>
            <person name="Segurens B."/>
            <person name="Severin A.J."/>
            <person name="Sherrier D.J."/>
            <person name="Shi R."/>
            <person name="Sims S."/>
            <person name="Singer S.R."/>
            <person name="Sinharoy S."/>
            <person name="Sterck L."/>
            <person name="Viollet A."/>
            <person name="Wang B.B."/>
            <person name="Wang K."/>
            <person name="Wang M."/>
            <person name="Wang X."/>
            <person name="Warfsmann J."/>
            <person name="Weissenbach J."/>
            <person name="White D.D."/>
            <person name="White J.D."/>
            <person name="Wiley G.B."/>
            <person name="Wincker P."/>
            <person name="Xing Y."/>
            <person name="Yang L."/>
            <person name="Yao Z."/>
            <person name="Ying F."/>
            <person name="Zhai J."/>
            <person name="Zhou L."/>
            <person name="Zuber A."/>
            <person name="Denarie J."/>
            <person name="Dixon R.A."/>
            <person name="May G.D."/>
            <person name="Schwartz D.C."/>
            <person name="Rogers J."/>
            <person name="Quetier F."/>
            <person name="Town C.D."/>
            <person name="Roe B.A."/>
        </authorList>
    </citation>
    <scope>NUCLEOTIDE SEQUENCE [LARGE SCALE GENOMIC DNA]</scope>
    <source>
        <strain evidence="8">A17</strain>
        <strain evidence="9 10">cv. Jemalong A17</strain>
    </source>
</reference>
<evidence type="ECO:0000256" key="4">
    <source>
        <dbReference type="ARBA" id="ARBA00023163"/>
    </source>
</evidence>
<accession>G7JXZ7</accession>
<sequence>MSSPSSVHQFHKSQCFFKVIVEKTLKKKEIILPRSFVKKYGKKLSNPVTLVLPNGDKWEVHWIKRDHDVCFQKGWENFSQHYSMSYGHFLVFRLETRSQFQVMIFDKSALEMDYWSIPSPRYQVERNIHRHEDAEKSGDKDDYIEISDETEMRRSSSPQPHKRMKTSDGGNAEIFFKEKNVSSNEAMNWKELLQNTKRRAMNFHSDNPFFIRPLHPSYLEHMFIPTSFSKEYLNGKNGIATVLFGDEDKTWRLNFKFNDTTNRALITSGWGQIVDEYNFKVGDTCVFEMTDSTNIFFKVHIVRANDQSSSEHFQDFGNPKLKRKSNSRQN</sequence>
<feature type="region of interest" description="Disordered" evidence="6">
    <location>
        <begin position="148"/>
        <end position="168"/>
    </location>
</feature>
<dbReference type="InterPro" id="IPR015300">
    <property type="entry name" value="DNA-bd_pseudobarrel_sf"/>
</dbReference>
<dbReference type="HOGENOM" id="CLU_015069_1_3_1"/>
<dbReference type="OMA" id="NIHRHED"/>
<organism evidence="8 10">
    <name type="scientific">Medicago truncatula</name>
    <name type="common">Barrel medic</name>
    <name type="synonym">Medicago tribuloides</name>
    <dbReference type="NCBI Taxonomy" id="3880"/>
    <lineage>
        <taxon>Eukaryota</taxon>
        <taxon>Viridiplantae</taxon>
        <taxon>Streptophyta</taxon>
        <taxon>Embryophyta</taxon>
        <taxon>Tracheophyta</taxon>
        <taxon>Spermatophyta</taxon>
        <taxon>Magnoliopsida</taxon>
        <taxon>eudicotyledons</taxon>
        <taxon>Gunneridae</taxon>
        <taxon>Pentapetalae</taxon>
        <taxon>rosids</taxon>
        <taxon>fabids</taxon>
        <taxon>Fabales</taxon>
        <taxon>Fabaceae</taxon>
        <taxon>Papilionoideae</taxon>
        <taxon>50 kb inversion clade</taxon>
        <taxon>NPAAA clade</taxon>
        <taxon>Hologalegina</taxon>
        <taxon>IRL clade</taxon>
        <taxon>Trifolieae</taxon>
        <taxon>Medicago</taxon>
    </lineage>
</organism>
<dbReference type="Proteomes" id="UP000002051">
    <property type="component" value="Chromosome 5"/>
</dbReference>
<keyword evidence="3 8" id="KW-0238">DNA-binding</keyword>
<dbReference type="GO" id="GO:0005634">
    <property type="term" value="C:nucleus"/>
    <property type="evidence" value="ECO:0007669"/>
    <property type="project" value="UniProtKB-SubCell"/>
</dbReference>
<dbReference type="PANTHER" id="PTHR31920">
    <property type="entry name" value="B3 DOMAIN-CONTAINING"/>
    <property type="match status" value="1"/>
</dbReference>
<dbReference type="STRING" id="3880.G7JXZ7"/>
<dbReference type="InterPro" id="IPR003340">
    <property type="entry name" value="B3_DNA-bd"/>
</dbReference>
<feature type="domain" description="TF-B3" evidence="7">
    <location>
        <begin position="15"/>
        <end position="108"/>
    </location>
</feature>
<protein>
    <submittedName>
        <fullName evidence="8">B3 DNA-binding domain protein</fullName>
    </submittedName>
</protein>
<dbReference type="Gene3D" id="2.40.330.10">
    <property type="entry name" value="DNA-binding pseudobarrel domain"/>
    <property type="match status" value="2"/>
</dbReference>
<keyword evidence="5" id="KW-0539">Nucleus</keyword>
<evidence type="ECO:0000259" key="7">
    <source>
        <dbReference type="PROSITE" id="PS50863"/>
    </source>
</evidence>
<evidence type="ECO:0000313" key="9">
    <source>
        <dbReference type="EnsemblPlants" id="AES97051"/>
    </source>
</evidence>
<dbReference type="GO" id="GO:0003677">
    <property type="term" value="F:DNA binding"/>
    <property type="evidence" value="ECO:0007669"/>
    <property type="project" value="UniProtKB-KW"/>
</dbReference>
<comment type="subcellular location">
    <subcellularLocation>
        <location evidence="1">Nucleus</location>
    </subcellularLocation>
</comment>
<dbReference type="EnsemblPlants" id="AES97051">
    <property type="protein sequence ID" value="AES97051"/>
    <property type="gene ID" value="MTR_5g044670"/>
</dbReference>
<name>G7JXZ7_MEDTR</name>
<keyword evidence="2" id="KW-0805">Transcription regulation</keyword>
<dbReference type="PaxDb" id="3880-AES97051"/>
<dbReference type="eggNOG" id="ENOG502S27N">
    <property type="taxonomic scope" value="Eukaryota"/>
</dbReference>
<reference evidence="9" key="3">
    <citation type="submission" date="2015-04" db="UniProtKB">
        <authorList>
            <consortium name="EnsemblPlants"/>
        </authorList>
    </citation>
    <scope>IDENTIFICATION</scope>
    <source>
        <strain evidence="9">cv. Jemalong A17</strain>
    </source>
</reference>
<dbReference type="InterPro" id="IPR050655">
    <property type="entry name" value="Plant_B3_domain"/>
</dbReference>
<dbReference type="CDD" id="cd10017">
    <property type="entry name" value="B3_DNA"/>
    <property type="match status" value="2"/>
</dbReference>
<feature type="region of interest" description="Disordered" evidence="6">
    <location>
        <begin position="310"/>
        <end position="330"/>
    </location>
</feature>
<evidence type="ECO:0000256" key="6">
    <source>
        <dbReference type="SAM" id="MobiDB-lite"/>
    </source>
</evidence>
<proteinExistence type="predicted"/>
<reference evidence="8 10" key="2">
    <citation type="journal article" date="2014" name="BMC Genomics">
        <title>An improved genome release (version Mt4.0) for the model legume Medicago truncatula.</title>
        <authorList>
            <person name="Tang H."/>
            <person name="Krishnakumar V."/>
            <person name="Bidwell S."/>
            <person name="Rosen B."/>
            <person name="Chan A."/>
            <person name="Zhou S."/>
            <person name="Gentzbittel L."/>
            <person name="Childs K.L."/>
            <person name="Yandell M."/>
            <person name="Gundlach H."/>
            <person name="Mayer K.F."/>
            <person name="Schwartz D.C."/>
            <person name="Town C.D."/>
        </authorList>
    </citation>
    <scope>GENOME REANNOTATION</scope>
    <source>
        <strain evidence="9 10">cv. Jemalong A17</strain>
    </source>
</reference>
<dbReference type="PROSITE" id="PS50863">
    <property type="entry name" value="B3"/>
    <property type="match status" value="2"/>
</dbReference>
<evidence type="ECO:0000256" key="5">
    <source>
        <dbReference type="ARBA" id="ARBA00023242"/>
    </source>
</evidence>
<evidence type="ECO:0000313" key="8">
    <source>
        <dbReference type="EMBL" id="AES97051.1"/>
    </source>
</evidence>
<dbReference type="AlphaFoldDB" id="G7JXZ7"/>
<evidence type="ECO:0000313" key="10">
    <source>
        <dbReference type="Proteomes" id="UP000002051"/>
    </source>
</evidence>
<feature type="compositionally biased region" description="Basic residues" evidence="6">
    <location>
        <begin position="320"/>
        <end position="330"/>
    </location>
</feature>
<dbReference type="Pfam" id="PF02362">
    <property type="entry name" value="B3"/>
    <property type="match status" value="2"/>
</dbReference>
<feature type="domain" description="TF-B3" evidence="7">
    <location>
        <begin position="207"/>
        <end position="305"/>
    </location>
</feature>
<evidence type="ECO:0000256" key="1">
    <source>
        <dbReference type="ARBA" id="ARBA00004123"/>
    </source>
</evidence>
<keyword evidence="4" id="KW-0804">Transcription</keyword>
<gene>
    <name evidence="8" type="ordered locus">MTR_5g044670</name>
</gene>
<evidence type="ECO:0000256" key="2">
    <source>
        <dbReference type="ARBA" id="ARBA00023015"/>
    </source>
</evidence>
<dbReference type="SMART" id="SM01019">
    <property type="entry name" value="B3"/>
    <property type="match status" value="2"/>
</dbReference>
<evidence type="ECO:0000256" key="3">
    <source>
        <dbReference type="ARBA" id="ARBA00023125"/>
    </source>
</evidence>
<dbReference type="SUPFAM" id="SSF101936">
    <property type="entry name" value="DNA-binding pseudobarrel domain"/>
    <property type="match status" value="2"/>
</dbReference>
<dbReference type="PANTHER" id="PTHR31920:SF140">
    <property type="entry name" value="B3 DOMAIN-CONTAINING TRANSCRIPTION FACTOR VRN1-LIKE"/>
    <property type="match status" value="1"/>
</dbReference>